<evidence type="ECO:0000256" key="4">
    <source>
        <dbReference type="ARBA" id="ARBA00023002"/>
    </source>
</evidence>
<dbReference type="PANTHER" id="PTHR46081">
    <property type="entry name" value="PEPTIDE METHIONINE SULFOXIDE REDUCTASE 2"/>
    <property type="match status" value="1"/>
</dbReference>
<dbReference type="Gene3D" id="2.170.150.20">
    <property type="entry name" value="Peptide methionine sulfoxide reductase"/>
    <property type="match status" value="1"/>
</dbReference>
<dbReference type="AlphaFoldDB" id="C1EJ82"/>
<evidence type="ECO:0000259" key="6">
    <source>
        <dbReference type="PROSITE" id="PS51790"/>
    </source>
</evidence>
<organism evidence="7 8">
    <name type="scientific">Micromonas commoda (strain RCC299 / NOUM17 / CCMP2709)</name>
    <name type="common">Picoplanktonic green alga</name>
    <dbReference type="NCBI Taxonomy" id="296587"/>
    <lineage>
        <taxon>Eukaryota</taxon>
        <taxon>Viridiplantae</taxon>
        <taxon>Chlorophyta</taxon>
        <taxon>Mamiellophyceae</taxon>
        <taxon>Mamiellales</taxon>
        <taxon>Mamiellaceae</taxon>
        <taxon>Micromonas</taxon>
    </lineage>
</organism>
<dbReference type="InterPro" id="IPR011057">
    <property type="entry name" value="Mss4-like_sf"/>
</dbReference>
<evidence type="ECO:0000256" key="3">
    <source>
        <dbReference type="ARBA" id="ARBA00022833"/>
    </source>
</evidence>
<dbReference type="SUPFAM" id="SSF51316">
    <property type="entry name" value="Mss4-like"/>
    <property type="match status" value="1"/>
</dbReference>
<comment type="similarity">
    <text evidence="1 5">Belongs to the MsrB Met sulfoxide reductase family.</text>
</comment>
<accession>C1EJ82</accession>
<gene>
    <name evidence="7" type="ORF">MICPUN_96102</name>
</gene>
<dbReference type="GO" id="GO:0046872">
    <property type="term" value="F:metal ion binding"/>
    <property type="evidence" value="ECO:0007669"/>
    <property type="project" value="UniProtKB-KW"/>
</dbReference>
<dbReference type="OMA" id="SXCGAHL"/>
<reference evidence="7 8" key="1">
    <citation type="journal article" date="2009" name="Science">
        <title>Green evolution and dynamic adaptations revealed by genomes of the marine picoeukaryotes Micromonas.</title>
        <authorList>
            <person name="Worden A.Z."/>
            <person name="Lee J.H."/>
            <person name="Mock T."/>
            <person name="Rouze P."/>
            <person name="Simmons M.P."/>
            <person name="Aerts A.L."/>
            <person name="Allen A.E."/>
            <person name="Cuvelier M.L."/>
            <person name="Derelle E."/>
            <person name="Everett M.V."/>
            <person name="Foulon E."/>
            <person name="Grimwood J."/>
            <person name="Gundlach H."/>
            <person name="Henrissat B."/>
            <person name="Napoli C."/>
            <person name="McDonald S.M."/>
            <person name="Parker M.S."/>
            <person name="Rombauts S."/>
            <person name="Salamov A."/>
            <person name="Von Dassow P."/>
            <person name="Badger J.H."/>
            <person name="Coutinho P.M."/>
            <person name="Demir E."/>
            <person name="Dubchak I."/>
            <person name="Gentemann C."/>
            <person name="Eikrem W."/>
            <person name="Gready J.E."/>
            <person name="John U."/>
            <person name="Lanier W."/>
            <person name="Lindquist E.A."/>
            <person name="Lucas S."/>
            <person name="Mayer K.F."/>
            <person name="Moreau H."/>
            <person name="Not F."/>
            <person name="Otillar R."/>
            <person name="Panaud O."/>
            <person name="Pangilinan J."/>
            <person name="Paulsen I."/>
            <person name="Piegu B."/>
            <person name="Poliakov A."/>
            <person name="Robbens S."/>
            <person name="Schmutz J."/>
            <person name="Toulza E."/>
            <person name="Wyss T."/>
            <person name="Zelensky A."/>
            <person name="Zhou K."/>
            <person name="Armbrust E.V."/>
            <person name="Bhattacharya D."/>
            <person name="Goodenough U.W."/>
            <person name="Van de Peer Y."/>
            <person name="Grigoriev I.V."/>
        </authorList>
    </citation>
    <scope>NUCLEOTIDE SEQUENCE [LARGE SCALE GENOMIC DNA]</scope>
    <source>
        <strain evidence="8">RCC299 / NOUM17</strain>
    </source>
</reference>
<dbReference type="GO" id="GO:0030091">
    <property type="term" value="P:protein repair"/>
    <property type="evidence" value="ECO:0007669"/>
    <property type="project" value="InterPro"/>
</dbReference>
<dbReference type="eggNOG" id="KOG0856">
    <property type="taxonomic scope" value="Eukaryota"/>
</dbReference>
<dbReference type="GO" id="GO:0006979">
    <property type="term" value="P:response to oxidative stress"/>
    <property type="evidence" value="ECO:0007669"/>
    <property type="project" value="InterPro"/>
</dbReference>
<dbReference type="EMBL" id="CP001334">
    <property type="protein sequence ID" value="ACO68140.1"/>
    <property type="molecule type" value="Genomic_DNA"/>
</dbReference>
<dbReference type="Pfam" id="PF01641">
    <property type="entry name" value="SelR"/>
    <property type="match status" value="1"/>
</dbReference>
<dbReference type="OrthoDB" id="44061at2759"/>
<keyword evidence="8" id="KW-1185">Reference proteome</keyword>
<comment type="cofactor">
    <cofactor evidence="5">
        <name>Zn(2+)</name>
        <dbReference type="ChEBI" id="CHEBI:29105"/>
    </cofactor>
    <text evidence="5">Binds 1 zinc ion per subunit.</text>
</comment>
<feature type="domain" description="MsrB" evidence="6">
    <location>
        <begin position="9"/>
        <end position="132"/>
    </location>
</feature>
<comment type="catalytic activity">
    <reaction evidence="5">
        <text>L-methionyl-[protein] + [thioredoxin]-disulfide + H2O = L-methionyl-(R)-S-oxide-[protein] + [thioredoxin]-dithiol</text>
        <dbReference type="Rhea" id="RHEA:24164"/>
        <dbReference type="Rhea" id="RHEA-COMP:10698"/>
        <dbReference type="Rhea" id="RHEA-COMP:10700"/>
        <dbReference type="Rhea" id="RHEA-COMP:12313"/>
        <dbReference type="Rhea" id="RHEA-COMP:12314"/>
        <dbReference type="ChEBI" id="CHEBI:15377"/>
        <dbReference type="ChEBI" id="CHEBI:16044"/>
        <dbReference type="ChEBI" id="CHEBI:29950"/>
        <dbReference type="ChEBI" id="CHEBI:45764"/>
        <dbReference type="ChEBI" id="CHEBI:50058"/>
        <dbReference type="EC" id="1.8.4.12"/>
    </reaction>
</comment>
<dbReference type="PROSITE" id="PS51790">
    <property type="entry name" value="MSRB"/>
    <property type="match status" value="1"/>
</dbReference>
<dbReference type="GO" id="GO:0033743">
    <property type="term" value="F:peptide-methionine (R)-S-oxide reductase activity"/>
    <property type="evidence" value="ECO:0007669"/>
    <property type="project" value="UniProtKB-EC"/>
</dbReference>
<dbReference type="RefSeq" id="XP_002506882.1">
    <property type="nucleotide sequence ID" value="XM_002506836.1"/>
</dbReference>
<dbReference type="GeneID" id="8249668"/>
<keyword evidence="2 5" id="KW-0479">Metal-binding</keyword>
<sequence>MVQRVEKSDAEWAKELDKTSFQVLRKKGTEPAGTGEYDKFFPKEGHFVCKGCGNPLYSAQSKFNSGCGWPAFDKCYKGALITETDMTFGMKRVEIMCGACDGHLGHVFENEGFTPTMERHCVNSVSVLYKEGPPPTPLEEEKCT</sequence>
<name>C1EJ82_MICCC</name>
<dbReference type="InterPro" id="IPR002579">
    <property type="entry name" value="Met_Sox_Rdtase_MsrB_dom"/>
</dbReference>
<evidence type="ECO:0000256" key="2">
    <source>
        <dbReference type="ARBA" id="ARBA00022723"/>
    </source>
</evidence>
<keyword evidence="4 5" id="KW-0560">Oxidoreductase</keyword>
<dbReference type="KEGG" id="mis:MICPUN_96102"/>
<dbReference type="FunCoup" id="C1EJ82">
    <property type="interactions" value="875"/>
</dbReference>
<evidence type="ECO:0000256" key="1">
    <source>
        <dbReference type="ARBA" id="ARBA00007174"/>
    </source>
</evidence>
<dbReference type="InterPro" id="IPR028427">
    <property type="entry name" value="Met_Sox_Rdtase_MsrB"/>
</dbReference>
<proteinExistence type="inferred from homology"/>
<dbReference type="EC" id="1.8.4.12" evidence="5"/>
<protein>
    <recommendedName>
        <fullName evidence="5">Peptide-methionine (R)-S-oxide reductase</fullName>
        <ecNumber evidence="5">1.8.4.12</ecNumber>
    </recommendedName>
</protein>
<dbReference type="PANTHER" id="PTHR46081:SF8">
    <property type="entry name" value="PEPTIDE METHIONINE SULFOXIDE REDUCTASE 2"/>
    <property type="match status" value="1"/>
</dbReference>
<dbReference type="InParanoid" id="C1EJ82"/>
<dbReference type="NCBIfam" id="TIGR00357">
    <property type="entry name" value="peptide-methionine (R)-S-oxide reductase MsrB"/>
    <property type="match status" value="1"/>
</dbReference>
<evidence type="ECO:0000313" key="8">
    <source>
        <dbReference type="Proteomes" id="UP000002009"/>
    </source>
</evidence>
<evidence type="ECO:0000256" key="5">
    <source>
        <dbReference type="RuleBase" id="RU365044"/>
    </source>
</evidence>
<dbReference type="Proteomes" id="UP000002009">
    <property type="component" value="Chromosome 16"/>
</dbReference>
<evidence type="ECO:0000313" key="7">
    <source>
        <dbReference type="EMBL" id="ACO68140.1"/>
    </source>
</evidence>
<keyword evidence="3 5" id="KW-0862">Zinc</keyword>
<dbReference type="STRING" id="296587.C1EJ82"/>
<comment type="function">
    <text evidence="5">Catalyzes the reduction of methionine sulfoxide (MetSO) to methionine in proteins. Plays a protective role against oxidative stress by restoring activity to proteins that have been inactivated by methionine oxidation. MSRB family specifically reduces the MetSO R-enantiomer.</text>
</comment>